<reference evidence="3 4" key="1">
    <citation type="journal article" date="2007" name="Int. J. Syst. Evol. Microbiol.">
        <title>Paenibacillus ginsengarvi sp. nov., isolated from soil from ginseng cultivation.</title>
        <authorList>
            <person name="Yoon M.H."/>
            <person name="Ten L.N."/>
            <person name="Im W.T."/>
        </authorList>
    </citation>
    <scope>NUCLEOTIDE SEQUENCE [LARGE SCALE GENOMIC DNA]</scope>
    <source>
        <strain evidence="3 4">KCTC 13059</strain>
    </source>
</reference>
<dbReference type="SMART" id="SM00530">
    <property type="entry name" value="HTH_XRE"/>
    <property type="match status" value="1"/>
</dbReference>
<dbReference type="Pfam" id="PF01381">
    <property type="entry name" value="HTH_3"/>
    <property type="match status" value="1"/>
</dbReference>
<keyword evidence="4" id="KW-1185">Reference proteome</keyword>
<evidence type="ECO:0000259" key="2">
    <source>
        <dbReference type="PROSITE" id="PS50943"/>
    </source>
</evidence>
<dbReference type="Gene3D" id="1.10.260.40">
    <property type="entry name" value="lambda repressor-like DNA-binding domains"/>
    <property type="match status" value="1"/>
</dbReference>
<dbReference type="InterPro" id="IPR001387">
    <property type="entry name" value="Cro/C1-type_HTH"/>
</dbReference>
<dbReference type="Proteomes" id="UP000282311">
    <property type="component" value="Unassembled WGS sequence"/>
</dbReference>
<comment type="caution">
    <text evidence="3">The sequence shown here is derived from an EMBL/GenBank/DDBJ whole genome shotgun (WGS) entry which is preliminary data.</text>
</comment>
<dbReference type="GO" id="GO:0003677">
    <property type="term" value="F:DNA binding"/>
    <property type="evidence" value="ECO:0007669"/>
    <property type="project" value="UniProtKB-KW"/>
</dbReference>
<evidence type="ECO:0000313" key="3">
    <source>
        <dbReference type="EMBL" id="RKN86036.1"/>
    </source>
</evidence>
<dbReference type="EMBL" id="RBAH01000003">
    <property type="protein sequence ID" value="RKN86036.1"/>
    <property type="molecule type" value="Genomic_DNA"/>
</dbReference>
<feature type="domain" description="HTH cro/C1-type" evidence="2">
    <location>
        <begin position="9"/>
        <end position="63"/>
    </location>
</feature>
<sequence>MAEETGKRIWKLRQQNGLTQEQLGQRLGVSGQAVSKWENGDSLPDTGLLVSLSRTLECTTDYLLGADGGGGAELYVPQLQEELKSMTPEQKIDLAFKLFHLIDAPSLAHMAPSLHKAVRDSGALPFVHAGPDGVTIGWQGKFLCSVTLDALREAESIWSESLAFELFPAEQRAVLAAVLAHKQSLFLPDTGVTEDELRSRFPVDGDFGAAVEHWVEAGMLEKGKGGYRMGIRAEVLIRVMAVLFRSIWKPGVITTRSAKAPEGSVQG</sequence>
<evidence type="ECO:0000256" key="1">
    <source>
        <dbReference type="ARBA" id="ARBA00023125"/>
    </source>
</evidence>
<dbReference type="AlphaFoldDB" id="A0A3B0CTI8"/>
<dbReference type="PANTHER" id="PTHR46558">
    <property type="entry name" value="TRACRIPTIONAL REGULATORY PROTEIN-RELATED-RELATED"/>
    <property type="match status" value="1"/>
</dbReference>
<dbReference type="InterPro" id="IPR010982">
    <property type="entry name" value="Lambda_DNA-bd_dom_sf"/>
</dbReference>
<dbReference type="SUPFAM" id="SSF47413">
    <property type="entry name" value="lambda repressor-like DNA-binding domains"/>
    <property type="match status" value="1"/>
</dbReference>
<dbReference type="RefSeq" id="WP_120746403.1">
    <property type="nucleotide sequence ID" value="NZ_RBAH01000003.1"/>
</dbReference>
<proteinExistence type="predicted"/>
<dbReference type="PROSITE" id="PS50943">
    <property type="entry name" value="HTH_CROC1"/>
    <property type="match status" value="1"/>
</dbReference>
<organism evidence="3 4">
    <name type="scientific">Paenibacillus ginsengarvi</name>
    <dbReference type="NCBI Taxonomy" id="400777"/>
    <lineage>
        <taxon>Bacteria</taxon>
        <taxon>Bacillati</taxon>
        <taxon>Bacillota</taxon>
        <taxon>Bacilli</taxon>
        <taxon>Bacillales</taxon>
        <taxon>Paenibacillaceae</taxon>
        <taxon>Paenibacillus</taxon>
    </lineage>
</organism>
<dbReference type="CDD" id="cd00093">
    <property type="entry name" value="HTH_XRE"/>
    <property type="match status" value="1"/>
</dbReference>
<dbReference type="OrthoDB" id="9804312at2"/>
<keyword evidence="1" id="KW-0238">DNA-binding</keyword>
<dbReference type="PANTHER" id="PTHR46558:SF11">
    <property type="entry name" value="HTH-TYPE TRANSCRIPTIONAL REGULATOR XRE"/>
    <property type="match status" value="1"/>
</dbReference>
<gene>
    <name evidence="3" type="ORF">D7M11_06185</name>
</gene>
<name>A0A3B0CTI8_9BACL</name>
<protein>
    <submittedName>
        <fullName evidence="3">XRE family transcriptional regulator</fullName>
    </submittedName>
</protein>
<evidence type="ECO:0000313" key="4">
    <source>
        <dbReference type="Proteomes" id="UP000282311"/>
    </source>
</evidence>
<accession>A0A3B0CTI8</accession>